<gene>
    <name evidence="2" type="ORF">UFOVP78_9</name>
</gene>
<reference evidence="2" key="1">
    <citation type="submission" date="2020-04" db="EMBL/GenBank/DDBJ databases">
        <authorList>
            <person name="Chiriac C."/>
            <person name="Salcher M."/>
            <person name="Ghai R."/>
            <person name="Kavagutti S V."/>
        </authorList>
    </citation>
    <scope>NUCLEOTIDE SEQUENCE</scope>
</reference>
<evidence type="ECO:0000259" key="1">
    <source>
        <dbReference type="Pfam" id="PF25181"/>
    </source>
</evidence>
<name>A0A6J5KZD6_9CAUD</name>
<dbReference type="EMBL" id="LR796203">
    <property type="protein sequence ID" value="CAB4126692.1"/>
    <property type="molecule type" value="Genomic_DNA"/>
</dbReference>
<feature type="domain" description="Bbp19-like phage" evidence="1">
    <location>
        <begin position="32"/>
        <end position="95"/>
    </location>
</feature>
<accession>A0A6J5KZD6</accession>
<organism evidence="2">
    <name type="scientific">uncultured Caudovirales phage</name>
    <dbReference type="NCBI Taxonomy" id="2100421"/>
    <lineage>
        <taxon>Viruses</taxon>
        <taxon>Duplodnaviria</taxon>
        <taxon>Heunggongvirae</taxon>
        <taxon>Uroviricota</taxon>
        <taxon>Caudoviricetes</taxon>
        <taxon>Peduoviridae</taxon>
        <taxon>Maltschvirus</taxon>
        <taxon>Maltschvirus maltsch</taxon>
    </lineage>
</organism>
<proteinExistence type="predicted"/>
<dbReference type="InterPro" id="IPR057447">
    <property type="entry name" value="Bbp19-like_phage"/>
</dbReference>
<evidence type="ECO:0000313" key="2">
    <source>
        <dbReference type="EMBL" id="CAB4126692.1"/>
    </source>
</evidence>
<sequence length="107" mass="12414">MNAATRLWRRLRERPASREDAAAEEYQRRLDYHITFGTEHGQRVFADLLRRAGLMQSSYTLGDTHETARREGARRFGLELVEIITSDPDAVARMLRSGQVEELFPHE</sequence>
<dbReference type="Pfam" id="PF25181">
    <property type="entry name" value="Phage_Bbp19"/>
    <property type="match status" value="1"/>
</dbReference>
<protein>
    <recommendedName>
        <fullName evidence="1">Bbp19-like phage domain-containing protein</fullName>
    </recommendedName>
</protein>